<dbReference type="Gene3D" id="2.130.10.10">
    <property type="entry name" value="YVTN repeat-like/Quinoprotein amine dehydrogenase"/>
    <property type="match status" value="1"/>
</dbReference>
<feature type="compositionally biased region" description="Acidic residues" evidence="4">
    <location>
        <begin position="115"/>
        <end position="126"/>
    </location>
</feature>
<feature type="compositionally biased region" description="Basic and acidic residues" evidence="4">
    <location>
        <begin position="127"/>
        <end position="143"/>
    </location>
</feature>
<dbReference type="KEGG" id="tet:TTHERM_00569520"/>
<dbReference type="Proteomes" id="UP000009168">
    <property type="component" value="Unassembled WGS sequence"/>
</dbReference>
<feature type="compositionally biased region" description="Basic and acidic residues" evidence="4">
    <location>
        <begin position="31"/>
        <end position="45"/>
    </location>
</feature>
<dbReference type="PANTHER" id="PTHR15052">
    <property type="entry name" value="RNA POLYMERASE III TRANSCRIPTION INITIATION FACTOR COMPLEX SUBUNIT"/>
    <property type="match status" value="1"/>
</dbReference>
<dbReference type="EMBL" id="GG662498">
    <property type="protein sequence ID" value="EAS07414.2"/>
    <property type="molecule type" value="Genomic_DNA"/>
</dbReference>
<dbReference type="HOGENOM" id="CLU_296747_0_0_1"/>
<feature type="region of interest" description="Disordered" evidence="4">
    <location>
        <begin position="350"/>
        <end position="402"/>
    </location>
</feature>
<dbReference type="InterPro" id="IPR052416">
    <property type="entry name" value="GTF3C_component"/>
</dbReference>
<feature type="region of interest" description="Disordered" evidence="4">
    <location>
        <begin position="1"/>
        <end position="241"/>
    </location>
</feature>
<dbReference type="InterPro" id="IPR036322">
    <property type="entry name" value="WD40_repeat_dom_sf"/>
</dbReference>
<evidence type="ECO:0000256" key="3">
    <source>
        <dbReference type="ARBA" id="ARBA00023242"/>
    </source>
</evidence>
<protein>
    <submittedName>
        <fullName evidence="5">AT hook motif protein</fullName>
    </submittedName>
</protein>
<reference evidence="6" key="1">
    <citation type="journal article" date="2006" name="PLoS Biol.">
        <title>Macronuclear genome sequence of the ciliate Tetrahymena thermophila, a model eukaryote.</title>
        <authorList>
            <person name="Eisen J.A."/>
            <person name="Coyne R.S."/>
            <person name="Wu M."/>
            <person name="Wu D."/>
            <person name="Thiagarajan M."/>
            <person name="Wortman J.R."/>
            <person name="Badger J.H."/>
            <person name="Ren Q."/>
            <person name="Amedeo P."/>
            <person name="Jones K.M."/>
            <person name="Tallon L.J."/>
            <person name="Delcher A.L."/>
            <person name="Salzberg S.L."/>
            <person name="Silva J.C."/>
            <person name="Haas B.J."/>
            <person name="Majoros W.H."/>
            <person name="Farzad M."/>
            <person name="Carlton J.M."/>
            <person name="Smith R.K. Jr."/>
            <person name="Garg J."/>
            <person name="Pearlman R.E."/>
            <person name="Karrer K.M."/>
            <person name="Sun L."/>
            <person name="Manning G."/>
            <person name="Elde N.C."/>
            <person name="Turkewitz A.P."/>
            <person name="Asai D.J."/>
            <person name="Wilkes D.E."/>
            <person name="Wang Y."/>
            <person name="Cai H."/>
            <person name="Collins K."/>
            <person name="Stewart B.A."/>
            <person name="Lee S.R."/>
            <person name="Wilamowska K."/>
            <person name="Weinberg Z."/>
            <person name="Ruzzo W.L."/>
            <person name="Wloga D."/>
            <person name="Gaertig J."/>
            <person name="Frankel J."/>
            <person name="Tsao C.-C."/>
            <person name="Gorovsky M.A."/>
            <person name="Keeling P.J."/>
            <person name="Waller R.F."/>
            <person name="Patron N.J."/>
            <person name="Cherry J.M."/>
            <person name="Stover N.A."/>
            <person name="Krieger C.J."/>
            <person name="del Toro C."/>
            <person name="Ryder H.F."/>
            <person name="Williamson S.C."/>
            <person name="Barbeau R.A."/>
            <person name="Hamilton E.P."/>
            <person name="Orias E."/>
        </authorList>
    </citation>
    <scope>NUCLEOTIDE SEQUENCE [LARGE SCALE GENOMIC DNA]</scope>
    <source>
        <strain evidence="6">SB210</strain>
    </source>
</reference>
<evidence type="ECO:0000313" key="6">
    <source>
        <dbReference type="Proteomes" id="UP000009168"/>
    </source>
</evidence>
<keyword evidence="6" id="KW-1185">Reference proteome</keyword>
<organism evidence="5 6">
    <name type="scientific">Tetrahymena thermophila (strain SB210)</name>
    <dbReference type="NCBI Taxonomy" id="312017"/>
    <lineage>
        <taxon>Eukaryota</taxon>
        <taxon>Sar</taxon>
        <taxon>Alveolata</taxon>
        <taxon>Ciliophora</taxon>
        <taxon>Intramacronucleata</taxon>
        <taxon>Oligohymenophorea</taxon>
        <taxon>Hymenostomatida</taxon>
        <taxon>Tetrahymenina</taxon>
        <taxon>Tetrahymenidae</taxon>
        <taxon>Tetrahymena</taxon>
    </lineage>
</organism>
<feature type="compositionally biased region" description="Basic and acidic residues" evidence="4">
    <location>
        <begin position="376"/>
        <end position="387"/>
    </location>
</feature>
<comment type="subcellular location">
    <subcellularLocation>
        <location evidence="1">Nucleus</location>
    </subcellularLocation>
</comment>
<keyword evidence="2" id="KW-0804">Transcription</keyword>
<feature type="region of interest" description="Disordered" evidence="4">
    <location>
        <begin position="906"/>
        <end position="930"/>
    </location>
</feature>
<dbReference type="AlphaFoldDB" id="Q24I24"/>
<dbReference type="InterPro" id="IPR015943">
    <property type="entry name" value="WD40/YVTN_repeat-like_dom_sf"/>
</dbReference>
<dbReference type="OrthoDB" id="1284551at2759"/>
<dbReference type="GO" id="GO:0006383">
    <property type="term" value="P:transcription by RNA polymerase III"/>
    <property type="evidence" value="ECO:0007669"/>
    <property type="project" value="TreeGrafter"/>
</dbReference>
<dbReference type="InParanoid" id="Q24I24"/>
<evidence type="ECO:0000256" key="1">
    <source>
        <dbReference type="ARBA" id="ARBA00004123"/>
    </source>
</evidence>
<name>Q24I24_TETTS</name>
<dbReference type="PANTHER" id="PTHR15052:SF2">
    <property type="entry name" value="GENERAL TRANSCRIPTION FACTOR 3C POLYPEPTIDE 2"/>
    <property type="match status" value="1"/>
</dbReference>
<feature type="compositionally biased region" description="Polar residues" evidence="4">
    <location>
        <begin position="144"/>
        <end position="153"/>
    </location>
</feature>
<dbReference type="SUPFAM" id="SSF50978">
    <property type="entry name" value="WD40 repeat-like"/>
    <property type="match status" value="1"/>
</dbReference>
<evidence type="ECO:0000256" key="4">
    <source>
        <dbReference type="SAM" id="MobiDB-lite"/>
    </source>
</evidence>
<dbReference type="GO" id="GO:0000127">
    <property type="term" value="C:transcription factor TFIIIC complex"/>
    <property type="evidence" value="ECO:0007669"/>
    <property type="project" value="TreeGrafter"/>
</dbReference>
<dbReference type="GeneID" id="7823926"/>
<gene>
    <name evidence="5" type="ORF">TTHERM_00569520</name>
</gene>
<proteinExistence type="predicted"/>
<dbReference type="GO" id="GO:0005634">
    <property type="term" value="C:nucleus"/>
    <property type="evidence" value="ECO:0007669"/>
    <property type="project" value="UniProtKB-SubCell"/>
</dbReference>
<feature type="compositionally biased region" description="Basic and acidic residues" evidence="4">
    <location>
        <begin position="93"/>
        <end position="114"/>
    </location>
</feature>
<evidence type="ECO:0000313" key="5">
    <source>
        <dbReference type="EMBL" id="EAS07414.2"/>
    </source>
</evidence>
<sequence length="998" mass="115418">MVSLRSSKVKSRKVIIEDSSSEQAADNESDNDAKKNKKVKVETKVAQKSTRGRKKKSSKEYSEEDEDFEVEADVAEDDDDEEEDYDDIEDKEESFNHQKQIESKAKKSQIKKEEIDSDEEEFDESDGEKANKKQGRNKLEIQKKSQSQLTGNKVQGKRGRPAKIKKEDLDEKEGKNQDENNEGEEQQEQKEEVIKKKRGRKPLNQQKKEEQDNSEDSEQQQQQSNNQETSQMAQKGKRGFKRCKNESCSQLIYIHQKVCPHCSFEHKMSVQTLEKKQKDKKEKSSNTFEVLKAFIESSQGNKKVKIKKKDQLPIQQIKKNALSLDEFNIDQENLKQMFKEPKGSLFTYQEEEQKIRNQDSFEESSLKGSKPSKKIKKEESKVQEKLDQNIQGQKKNEESNILEIPKNNKYDLKVDMNFNNKQETVDIPQFGHFCIFNQPQQQQQKDQDDQKEQQGAQSKITQFLKGNNEKLKQSNSIKQEEQQQKQGDDWRFFLMNIGFPITCVSWSYTNIESEWKDQYLAVGINISEVSQDKEKLEIFRTMEAYNLLGCHRVGQKYDCDGCILIYKIPYDKLSNTFKEPVLIRNIAVQGTPLSIKWMPKFSQNSKTSYSVLTSNGSIYFYSFDFSNNENSCVSQIKNNKAISGQNNQSLLFRQAQKQSPLMKITISQDVILSCFDWLNNENCNYLIAGDQVGNIYFIEIQNSSFKIAQYYNNAHIGQVLDVKFYPQSNQQEQIIFASCGYDGLVKIFDVYDSPFPVFIYESCLKSCKSIEWDIGGKYLLVNRDKQQFSQLILSFFSTSNSKNIELNNYAEARQLQKINQDFVVTTSASGFFSSYVFSSNESGKIFSNFTEQNRRISVKKVKKKSPECEGFEICSGSFLGQNDSKRHYALQLSDLNSFFLSKQNDEEGNGKELDEEMDVEETNKKQKNSKQKIQKEFQNFQNQSYVTSINLSQSNIISLQIKTSEKSNNNAQINSYTLESFLAFSNYGGVLHISKVYI</sequence>
<feature type="compositionally biased region" description="Low complexity" evidence="4">
    <location>
        <begin position="219"/>
        <end position="228"/>
    </location>
</feature>
<evidence type="ECO:0000256" key="2">
    <source>
        <dbReference type="ARBA" id="ARBA00023163"/>
    </source>
</evidence>
<keyword evidence="3" id="KW-0539">Nucleus</keyword>
<feature type="compositionally biased region" description="Acidic residues" evidence="4">
    <location>
        <begin position="62"/>
        <end position="92"/>
    </location>
</feature>
<dbReference type="RefSeq" id="XP_001027656.2">
    <property type="nucleotide sequence ID" value="XM_001027656.3"/>
</dbReference>
<dbReference type="eggNOG" id="ENOG502T23R">
    <property type="taxonomic scope" value="Eukaryota"/>
</dbReference>
<accession>Q24I24</accession>
<feature type="compositionally biased region" description="Basic and acidic residues" evidence="4">
    <location>
        <begin position="164"/>
        <end position="178"/>
    </location>
</feature>